<dbReference type="WBParaSite" id="MBELARI_LOCUS4039">
    <property type="protein sequence ID" value="MBELARI_LOCUS4039"/>
    <property type="gene ID" value="MBELARI_LOCUS4039"/>
</dbReference>
<dbReference type="Proteomes" id="UP000887575">
    <property type="component" value="Unassembled WGS sequence"/>
</dbReference>
<sequence length="70" mass="8201">MAAASAAHERRERSLPFDPEDPSYIKDLQRPAVIKEDLTEMERRKRVQEILDSKDFCSQLEEVRVSKIEI</sequence>
<name>A0AAF3J923_9BILA</name>
<protein>
    <submittedName>
        <fullName evidence="3">Uncharacterized protein</fullName>
    </submittedName>
</protein>
<evidence type="ECO:0000256" key="1">
    <source>
        <dbReference type="SAM" id="MobiDB-lite"/>
    </source>
</evidence>
<keyword evidence="2" id="KW-1185">Reference proteome</keyword>
<proteinExistence type="predicted"/>
<evidence type="ECO:0000313" key="3">
    <source>
        <dbReference type="WBParaSite" id="MBELARI_LOCUS4039"/>
    </source>
</evidence>
<dbReference type="AlphaFoldDB" id="A0AAF3J923"/>
<evidence type="ECO:0000313" key="2">
    <source>
        <dbReference type="Proteomes" id="UP000887575"/>
    </source>
</evidence>
<feature type="region of interest" description="Disordered" evidence="1">
    <location>
        <begin position="1"/>
        <end position="28"/>
    </location>
</feature>
<accession>A0AAF3J923</accession>
<reference evidence="3" key="1">
    <citation type="submission" date="2024-02" db="UniProtKB">
        <authorList>
            <consortium name="WormBaseParasite"/>
        </authorList>
    </citation>
    <scope>IDENTIFICATION</scope>
</reference>
<organism evidence="2 3">
    <name type="scientific">Mesorhabditis belari</name>
    <dbReference type="NCBI Taxonomy" id="2138241"/>
    <lineage>
        <taxon>Eukaryota</taxon>
        <taxon>Metazoa</taxon>
        <taxon>Ecdysozoa</taxon>
        <taxon>Nematoda</taxon>
        <taxon>Chromadorea</taxon>
        <taxon>Rhabditida</taxon>
        <taxon>Rhabditina</taxon>
        <taxon>Rhabditomorpha</taxon>
        <taxon>Rhabditoidea</taxon>
        <taxon>Rhabditidae</taxon>
        <taxon>Mesorhabditinae</taxon>
        <taxon>Mesorhabditis</taxon>
    </lineage>
</organism>